<protein>
    <recommendedName>
        <fullName evidence="2">Copper amine oxidase-like N-terminal domain-containing protein</fullName>
    </recommendedName>
</protein>
<sequence>MKKTTKMSALILSMTISFSSISAFGNTTGNVTTQFNDTNEVMPISAINETIKPHSFYLSFTGTVKEIDETKDGISKIFLENKDGNQAYFILSENTYYIDDVNIEVGTELTGYYESDRPMILIYPPQYSIDIVSPVIKDENIKADKFDTDLLSRDKCLKLNISENTEILWENNTQINWIKTPTLSELETILGNRKLIAFYDVTTKSIPAQTTPNKIIVLSQQEDDSIINISVNNEKIDSPQAFINQDGVAMVPIRAIAESLGYKVTWNNDERSVKIDDEASLKIEQNIYLNFDKTQIELETAPVIVNDNTFVPLSFFKEVLNVESVNFLNNEITIN</sequence>
<evidence type="ECO:0000313" key="3">
    <source>
        <dbReference type="EMBL" id="MBP1927162.1"/>
    </source>
</evidence>
<dbReference type="EMBL" id="JAGGKS010000010">
    <property type="protein sequence ID" value="MBP1927162.1"/>
    <property type="molecule type" value="Genomic_DNA"/>
</dbReference>
<feature type="chain" id="PRO_5046817464" description="Copper amine oxidase-like N-terminal domain-containing protein" evidence="1">
    <location>
        <begin position="23"/>
        <end position="335"/>
    </location>
</feature>
<name>A0ABS4GHZ3_9FIRM</name>
<dbReference type="Proteomes" id="UP001519342">
    <property type="component" value="Unassembled WGS sequence"/>
</dbReference>
<comment type="caution">
    <text evidence="3">The sequence shown here is derived from an EMBL/GenBank/DDBJ whole genome shotgun (WGS) entry which is preliminary data.</text>
</comment>
<gene>
    <name evidence="3" type="ORF">J2Z76_003035</name>
</gene>
<dbReference type="Pfam" id="PF07833">
    <property type="entry name" value="Cu_amine_oxidN1"/>
    <property type="match status" value="1"/>
</dbReference>
<organism evidence="3 4">
    <name type="scientific">Sedimentibacter acidaminivorans</name>
    <dbReference type="NCBI Taxonomy" id="913099"/>
    <lineage>
        <taxon>Bacteria</taxon>
        <taxon>Bacillati</taxon>
        <taxon>Bacillota</taxon>
        <taxon>Tissierellia</taxon>
        <taxon>Sedimentibacter</taxon>
    </lineage>
</organism>
<feature type="signal peptide" evidence="1">
    <location>
        <begin position="1"/>
        <end position="22"/>
    </location>
</feature>
<dbReference type="RefSeq" id="WP_209512875.1">
    <property type="nucleotide sequence ID" value="NZ_JAGGKS010000010.1"/>
</dbReference>
<dbReference type="InterPro" id="IPR036582">
    <property type="entry name" value="Mao_N_sf"/>
</dbReference>
<keyword evidence="1" id="KW-0732">Signal</keyword>
<dbReference type="Gene3D" id="3.30.457.10">
    <property type="entry name" value="Copper amine oxidase-like, N-terminal domain"/>
    <property type="match status" value="1"/>
</dbReference>
<dbReference type="SUPFAM" id="SSF55383">
    <property type="entry name" value="Copper amine oxidase, domain N"/>
    <property type="match status" value="1"/>
</dbReference>
<dbReference type="InterPro" id="IPR012854">
    <property type="entry name" value="Cu_amine_oxidase-like_N"/>
</dbReference>
<evidence type="ECO:0000259" key="2">
    <source>
        <dbReference type="Pfam" id="PF07833"/>
    </source>
</evidence>
<accession>A0ABS4GHZ3</accession>
<evidence type="ECO:0000313" key="4">
    <source>
        <dbReference type="Proteomes" id="UP001519342"/>
    </source>
</evidence>
<keyword evidence="4" id="KW-1185">Reference proteome</keyword>
<feature type="domain" description="Copper amine oxidase-like N-terminal" evidence="2">
    <location>
        <begin position="231"/>
        <end position="323"/>
    </location>
</feature>
<evidence type="ECO:0000256" key="1">
    <source>
        <dbReference type="SAM" id="SignalP"/>
    </source>
</evidence>
<reference evidence="3 4" key="1">
    <citation type="submission" date="2021-03" db="EMBL/GenBank/DDBJ databases">
        <title>Genomic Encyclopedia of Type Strains, Phase IV (KMG-IV): sequencing the most valuable type-strain genomes for metagenomic binning, comparative biology and taxonomic classification.</title>
        <authorList>
            <person name="Goeker M."/>
        </authorList>
    </citation>
    <scope>NUCLEOTIDE SEQUENCE [LARGE SCALE GENOMIC DNA]</scope>
    <source>
        <strain evidence="3 4">DSM 24004</strain>
    </source>
</reference>
<proteinExistence type="predicted"/>